<feature type="chain" id="PRO_5029737100" description="Lipocalin/cytosolic fatty-acid binding domain-containing protein" evidence="1">
    <location>
        <begin position="19"/>
        <end position="160"/>
    </location>
</feature>
<reference evidence="4" key="1">
    <citation type="submission" date="2015-02" db="EMBL/GenBank/DDBJ databases">
        <title>Genome sequencing for Strongylocentrotus purpuratus.</title>
        <authorList>
            <person name="Murali S."/>
            <person name="Liu Y."/>
            <person name="Vee V."/>
            <person name="English A."/>
            <person name="Wang M."/>
            <person name="Skinner E."/>
            <person name="Han Y."/>
            <person name="Muzny D.M."/>
            <person name="Worley K.C."/>
            <person name="Gibbs R.A."/>
        </authorList>
    </citation>
    <scope>NUCLEOTIDE SEQUENCE</scope>
</reference>
<reference evidence="3" key="2">
    <citation type="submission" date="2021-01" db="UniProtKB">
        <authorList>
            <consortium name="EnsemblMetazoa"/>
        </authorList>
    </citation>
    <scope>IDENTIFICATION</scope>
</reference>
<dbReference type="InterPro" id="IPR012674">
    <property type="entry name" value="Calycin"/>
</dbReference>
<dbReference type="RefSeq" id="XP_788795.2">
    <property type="nucleotide sequence ID" value="XM_783702.4"/>
</dbReference>
<proteinExistence type="predicted"/>
<dbReference type="PANTHER" id="PTHR10612:SF62">
    <property type="entry name" value="LIPOCALIN_CYTOSOLIC FATTY-ACID BINDING DOMAIN-CONTAINING PROTEIN"/>
    <property type="match status" value="1"/>
</dbReference>
<dbReference type="Gene3D" id="2.40.128.20">
    <property type="match status" value="1"/>
</dbReference>
<dbReference type="InParanoid" id="A0A7M7TGQ4"/>
<sequence>MRVLCLLLLLGFASFSSAQTFGFRGCPRVSVARDFDLDRYFGLWSLITTSFRSDLTCVTAEYLPGDDGSIRVINSGRSQDGDVTSDEGTAFQPDPEEGAKLQILLYRGQTPQDYWFSMWNTTAMLLYTRVQNTSLAGLTSSLTGFSPVIVCHPRKSSRVL</sequence>
<dbReference type="PANTHER" id="PTHR10612">
    <property type="entry name" value="APOLIPOPROTEIN D"/>
    <property type="match status" value="1"/>
</dbReference>
<keyword evidence="1" id="KW-0732">Signal</keyword>
<dbReference type="KEGG" id="spu:583808"/>
<organism evidence="3 4">
    <name type="scientific">Strongylocentrotus purpuratus</name>
    <name type="common">Purple sea urchin</name>
    <dbReference type="NCBI Taxonomy" id="7668"/>
    <lineage>
        <taxon>Eukaryota</taxon>
        <taxon>Metazoa</taxon>
        <taxon>Echinodermata</taxon>
        <taxon>Eleutherozoa</taxon>
        <taxon>Echinozoa</taxon>
        <taxon>Echinoidea</taxon>
        <taxon>Euechinoidea</taxon>
        <taxon>Echinacea</taxon>
        <taxon>Camarodonta</taxon>
        <taxon>Echinidea</taxon>
        <taxon>Strongylocentrotidae</taxon>
        <taxon>Strongylocentrotus</taxon>
    </lineage>
</organism>
<evidence type="ECO:0000259" key="2">
    <source>
        <dbReference type="Pfam" id="PF08212"/>
    </source>
</evidence>
<protein>
    <recommendedName>
        <fullName evidence="2">Lipocalin/cytosolic fatty-acid binding domain-containing protein</fullName>
    </recommendedName>
</protein>
<evidence type="ECO:0000256" key="1">
    <source>
        <dbReference type="SAM" id="SignalP"/>
    </source>
</evidence>
<accession>A0A7M7TGQ4</accession>
<dbReference type="Proteomes" id="UP000007110">
    <property type="component" value="Unassembled WGS sequence"/>
</dbReference>
<dbReference type="AlphaFoldDB" id="A0A7M7TGQ4"/>
<name>A0A7M7TGQ4_STRPU</name>
<dbReference type="InterPro" id="IPR000566">
    <property type="entry name" value="Lipocln_cytosolic_FA-bd_dom"/>
</dbReference>
<evidence type="ECO:0000313" key="4">
    <source>
        <dbReference type="Proteomes" id="UP000007110"/>
    </source>
</evidence>
<feature type="domain" description="Lipocalin/cytosolic fatty-acid binding" evidence="2">
    <location>
        <begin position="35"/>
        <end position="115"/>
    </location>
</feature>
<evidence type="ECO:0000313" key="3">
    <source>
        <dbReference type="EnsemblMetazoa" id="XP_788795"/>
    </source>
</evidence>
<dbReference type="OrthoDB" id="565904at2759"/>
<feature type="signal peptide" evidence="1">
    <location>
        <begin position="1"/>
        <end position="18"/>
    </location>
</feature>
<dbReference type="GO" id="GO:0006950">
    <property type="term" value="P:response to stress"/>
    <property type="evidence" value="ECO:0007669"/>
    <property type="project" value="UniProtKB-ARBA"/>
</dbReference>
<dbReference type="EnsemblMetazoa" id="XM_783702">
    <property type="protein sequence ID" value="XP_788795"/>
    <property type="gene ID" value="LOC583808"/>
</dbReference>
<dbReference type="SUPFAM" id="SSF50814">
    <property type="entry name" value="Lipocalins"/>
    <property type="match status" value="1"/>
</dbReference>
<dbReference type="Pfam" id="PF08212">
    <property type="entry name" value="Lipocalin_2"/>
    <property type="match status" value="1"/>
</dbReference>
<keyword evidence="4" id="KW-1185">Reference proteome</keyword>
<dbReference type="GeneID" id="583808"/>